<dbReference type="InterPro" id="IPR006501">
    <property type="entry name" value="Pectinesterase_inhib_dom"/>
</dbReference>
<proteinExistence type="inferred from homology"/>
<comment type="similarity">
    <text evidence="3">Belongs to the PMEI family.</text>
</comment>
<dbReference type="InterPro" id="IPR052421">
    <property type="entry name" value="PCW_Enzyme_Inhibitor"/>
</dbReference>
<gene>
    <name evidence="5" type="ORF">BVC80_59g16</name>
</gene>
<evidence type="ECO:0000313" key="5">
    <source>
        <dbReference type="EMBL" id="OVA10634.1"/>
    </source>
</evidence>
<dbReference type="CDD" id="cd15797">
    <property type="entry name" value="PMEI"/>
    <property type="match status" value="1"/>
</dbReference>
<evidence type="ECO:0000259" key="4">
    <source>
        <dbReference type="SMART" id="SM00856"/>
    </source>
</evidence>
<dbReference type="InParanoid" id="A0A200QJK8"/>
<dbReference type="PANTHER" id="PTHR36710:SF4">
    <property type="entry name" value="PLANT INVERTASE_PECTIN METHYLESTERASE INHIBITOR SUPERFAMILY PROTEIN"/>
    <property type="match status" value="1"/>
</dbReference>
<evidence type="ECO:0000256" key="2">
    <source>
        <dbReference type="ARBA" id="ARBA00023157"/>
    </source>
</evidence>
<name>A0A200QJK8_MACCD</name>
<feature type="domain" description="Pectinesterase inhibitor" evidence="4">
    <location>
        <begin position="23"/>
        <end position="165"/>
    </location>
</feature>
<dbReference type="InterPro" id="IPR035513">
    <property type="entry name" value="Invertase/methylesterase_inhib"/>
</dbReference>
<dbReference type="InterPro" id="IPR034086">
    <property type="entry name" value="PMEI_plant"/>
</dbReference>
<evidence type="ECO:0000256" key="1">
    <source>
        <dbReference type="ARBA" id="ARBA00022729"/>
    </source>
</evidence>
<keyword evidence="1" id="KW-0732">Signal</keyword>
<accession>A0A200QJK8</accession>
<comment type="caution">
    <text evidence="5">The sequence shown here is derived from an EMBL/GenBank/DDBJ whole genome shotgun (WGS) entry which is preliminary data.</text>
</comment>
<dbReference type="EMBL" id="MVGT01001861">
    <property type="protein sequence ID" value="OVA10634.1"/>
    <property type="molecule type" value="Genomic_DNA"/>
</dbReference>
<dbReference type="Gene3D" id="1.20.140.40">
    <property type="entry name" value="Invertase/pectin methylesterase inhibitor family protein"/>
    <property type="match status" value="1"/>
</dbReference>
<dbReference type="AlphaFoldDB" id="A0A200QJK8"/>
<keyword evidence="2" id="KW-1015">Disulfide bond</keyword>
<sequence>MMIGKNDFASARDVTNKAIAIDVNLVVVNQVCSLTKNRNFCTGILNSNPSPSLDVLGNIISNEIQISATRTLNVIRLNLLPKASTAQKGHLTYCQGRYESSLFDNGRIIPKYAANDYNGAKKMALIAENYGTQCENSFKSPPAGASPLTKENHELSDLFDIFVAICTLLLHHHL</sequence>
<keyword evidence="6" id="KW-1185">Reference proteome</keyword>
<dbReference type="SUPFAM" id="SSF101148">
    <property type="entry name" value="Plant invertase/pectin methylesterase inhibitor"/>
    <property type="match status" value="1"/>
</dbReference>
<dbReference type="FunCoup" id="A0A200QJK8">
    <property type="interactions" value="1"/>
</dbReference>
<dbReference type="SMART" id="SM00856">
    <property type="entry name" value="PMEI"/>
    <property type="match status" value="1"/>
</dbReference>
<reference evidence="5 6" key="1">
    <citation type="journal article" date="2017" name="Mol. Plant">
        <title>The Genome of Medicinal Plant Macleaya cordata Provides New Insights into Benzylisoquinoline Alkaloids Metabolism.</title>
        <authorList>
            <person name="Liu X."/>
            <person name="Liu Y."/>
            <person name="Huang P."/>
            <person name="Ma Y."/>
            <person name="Qing Z."/>
            <person name="Tang Q."/>
            <person name="Cao H."/>
            <person name="Cheng P."/>
            <person name="Zheng Y."/>
            <person name="Yuan Z."/>
            <person name="Zhou Y."/>
            <person name="Liu J."/>
            <person name="Tang Z."/>
            <person name="Zhuo Y."/>
            <person name="Zhang Y."/>
            <person name="Yu L."/>
            <person name="Huang J."/>
            <person name="Yang P."/>
            <person name="Peng Q."/>
            <person name="Zhang J."/>
            <person name="Jiang W."/>
            <person name="Zhang Z."/>
            <person name="Lin K."/>
            <person name="Ro D.K."/>
            <person name="Chen X."/>
            <person name="Xiong X."/>
            <person name="Shang Y."/>
            <person name="Huang S."/>
            <person name="Zeng J."/>
        </authorList>
    </citation>
    <scope>NUCLEOTIDE SEQUENCE [LARGE SCALE GENOMIC DNA]</scope>
    <source>
        <strain evidence="6">cv. BLH2017</strain>
        <tissue evidence="5">Root</tissue>
    </source>
</reference>
<dbReference type="GO" id="GO:0046910">
    <property type="term" value="F:pectinesterase inhibitor activity"/>
    <property type="evidence" value="ECO:0007669"/>
    <property type="project" value="InterPro"/>
</dbReference>
<dbReference type="OrthoDB" id="764172at2759"/>
<evidence type="ECO:0000313" key="6">
    <source>
        <dbReference type="Proteomes" id="UP000195402"/>
    </source>
</evidence>
<dbReference type="PANTHER" id="PTHR36710">
    <property type="entry name" value="PECTINESTERASE INHIBITOR-LIKE"/>
    <property type="match status" value="1"/>
</dbReference>
<dbReference type="Proteomes" id="UP000195402">
    <property type="component" value="Unassembled WGS sequence"/>
</dbReference>
<dbReference type="NCBIfam" id="TIGR01614">
    <property type="entry name" value="PME_inhib"/>
    <property type="match status" value="1"/>
</dbReference>
<organism evidence="5 6">
    <name type="scientific">Macleaya cordata</name>
    <name type="common">Five-seeded plume-poppy</name>
    <name type="synonym">Bocconia cordata</name>
    <dbReference type="NCBI Taxonomy" id="56857"/>
    <lineage>
        <taxon>Eukaryota</taxon>
        <taxon>Viridiplantae</taxon>
        <taxon>Streptophyta</taxon>
        <taxon>Embryophyta</taxon>
        <taxon>Tracheophyta</taxon>
        <taxon>Spermatophyta</taxon>
        <taxon>Magnoliopsida</taxon>
        <taxon>Ranunculales</taxon>
        <taxon>Papaveraceae</taxon>
        <taxon>Papaveroideae</taxon>
        <taxon>Macleaya</taxon>
    </lineage>
</organism>
<evidence type="ECO:0000256" key="3">
    <source>
        <dbReference type="ARBA" id="ARBA00038471"/>
    </source>
</evidence>
<dbReference type="Pfam" id="PF04043">
    <property type="entry name" value="PMEI"/>
    <property type="match status" value="1"/>
</dbReference>
<protein>
    <submittedName>
        <fullName evidence="5">Pectinesterase inhibitor domain</fullName>
    </submittedName>
</protein>